<reference evidence="1" key="1">
    <citation type="submission" date="2016-01" db="EMBL/GenBank/DDBJ databases">
        <authorList>
            <person name="Peeters C."/>
        </authorList>
    </citation>
    <scope>NUCLEOTIDE SEQUENCE [LARGE SCALE GENOMIC DNA]</scope>
    <source>
        <strain evidence="1">LMG 22940</strain>
    </source>
</reference>
<accession>A0A158KZZ3</accession>
<comment type="caution">
    <text evidence="1">The sequence shown here is derived from an EMBL/GenBank/DDBJ whole genome shotgun (WGS) entry which is preliminary data.</text>
</comment>
<dbReference type="Proteomes" id="UP000054770">
    <property type="component" value="Unassembled WGS sequence"/>
</dbReference>
<evidence type="ECO:0000313" key="1">
    <source>
        <dbReference type="EMBL" id="SAL86687.1"/>
    </source>
</evidence>
<sequence>MQSPCHPALSLYRRGCQPFEPKREGPKCRLRANEFRTMVGLCPTPRLAIDTTSSPALKSCRLIGDQHR</sequence>
<keyword evidence="2" id="KW-1185">Reference proteome</keyword>
<protein>
    <submittedName>
        <fullName evidence="1">Uncharacterized protein</fullName>
    </submittedName>
</protein>
<evidence type="ECO:0000313" key="2">
    <source>
        <dbReference type="Proteomes" id="UP000054770"/>
    </source>
</evidence>
<dbReference type="AlphaFoldDB" id="A0A158KZZ3"/>
<gene>
    <name evidence="1" type="ORF">AWB68_08112</name>
</gene>
<organism evidence="1 2">
    <name type="scientific">Caballeronia choica</name>
    <dbReference type="NCBI Taxonomy" id="326476"/>
    <lineage>
        <taxon>Bacteria</taxon>
        <taxon>Pseudomonadati</taxon>
        <taxon>Pseudomonadota</taxon>
        <taxon>Betaproteobacteria</taxon>
        <taxon>Burkholderiales</taxon>
        <taxon>Burkholderiaceae</taxon>
        <taxon>Caballeronia</taxon>
    </lineage>
</organism>
<dbReference type="EMBL" id="FCON02000239">
    <property type="protein sequence ID" value="SAL86687.1"/>
    <property type="molecule type" value="Genomic_DNA"/>
</dbReference>
<proteinExistence type="predicted"/>
<name>A0A158KZZ3_9BURK</name>